<proteinExistence type="predicted"/>
<gene>
    <name evidence="4" type="ORF">VitviT2T_028690</name>
</gene>
<organism evidence="4 5">
    <name type="scientific">Vitis vinifera</name>
    <name type="common">Grape</name>
    <dbReference type="NCBI Taxonomy" id="29760"/>
    <lineage>
        <taxon>Eukaryota</taxon>
        <taxon>Viridiplantae</taxon>
        <taxon>Streptophyta</taxon>
        <taxon>Embryophyta</taxon>
        <taxon>Tracheophyta</taxon>
        <taxon>Spermatophyta</taxon>
        <taxon>Magnoliopsida</taxon>
        <taxon>eudicotyledons</taxon>
        <taxon>Gunneridae</taxon>
        <taxon>Pentapetalae</taxon>
        <taxon>rosids</taxon>
        <taxon>Vitales</taxon>
        <taxon>Vitaceae</taxon>
        <taxon>Viteae</taxon>
        <taxon>Vitis</taxon>
    </lineage>
</organism>
<keyword evidence="5" id="KW-1185">Reference proteome</keyword>
<dbReference type="InterPro" id="IPR035897">
    <property type="entry name" value="Toll_tir_struct_dom_sf"/>
</dbReference>
<dbReference type="PANTHER" id="PTHR11017:SF570">
    <property type="entry name" value="DISEASE RESISTANCE PROTEIN (TIR-NBS CLASS)-RELATED"/>
    <property type="match status" value="1"/>
</dbReference>
<name>A0ABY9DTV8_VITVI</name>
<dbReference type="InterPro" id="IPR027417">
    <property type="entry name" value="P-loop_NTPase"/>
</dbReference>
<dbReference type="SUPFAM" id="SSF46785">
    <property type="entry name" value="Winged helix' DNA-binding domain"/>
    <property type="match status" value="1"/>
</dbReference>
<dbReference type="EMBL" id="CP126665">
    <property type="protein sequence ID" value="WKA11164.1"/>
    <property type="molecule type" value="Genomic_DNA"/>
</dbReference>
<evidence type="ECO:0000256" key="1">
    <source>
        <dbReference type="ARBA" id="ARBA00022737"/>
    </source>
</evidence>
<dbReference type="Proteomes" id="UP001227230">
    <property type="component" value="Chromosome 18"/>
</dbReference>
<reference evidence="4 5" key="1">
    <citation type="journal article" date="2023" name="Hortic Res">
        <title>The complete reference genome for grapevine (Vitis vinifera L.) genetics and breeding.</title>
        <authorList>
            <person name="Shi X."/>
            <person name="Cao S."/>
            <person name="Wang X."/>
            <person name="Huang S."/>
            <person name="Wang Y."/>
            <person name="Liu Z."/>
            <person name="Liu W."/>
            <person name="Leng X."/>
            <person name="Peng Y."/>
            <person name="Wang N."/>
            <person name="Wang Y."/>
            <person name="Ma Z."/>
            <person name="Xu X."/>
            <person name="Zhang F."/>
            <person name="Xue H."/>
            <person name="Zhong H."/>
            <person name="Wang Y."/>
            <person name="Zhang K."/>
            <person name="Velt A."/>
            <person name="Avia K."/>
            <person name="Holtgrawe D."/>
            <person name="Grimplet J."/>
            <person name="Matus J.T."/>
            <person name="Ware D."/>
            <person name="Wu X."/>
            <person name="Wang H."/>
            <person name="Liu C."/>
            <person name="Fang Y."/>
            <person name="Rustenholz C."/>
            <person name="Cheng Z."/>
            <person name="Xiao H."/>
            <person name="Zhou Y."/>
        </authorList>
    </citation>
    <scope>NUCLEOTIDE SEQUENCE [LARGE SCALE GENOMIC DNA]</scope>
    <source>
        <strain evidence="5">cv. Pinot noir / PN40024</strain>
        <tissue evidence="4">Leaf</tissue>
    </source>
</reference>
<evidence type="ECO:0000313" key="5">
    <source>
        <dbReference type="Proteomes" id="UP001227230"/>
    </source>
</evidence>
<dbReference type="SUPFAM" id="SSF52200">
    <property type="entry name" value="Toll/Interleukin receptor TIR domain"/>
    <property type="match status" value="1"/>
</dbReference>
<dbReference type="InterPro" id="IPR058192">
    <property type="entry name" value="WHD_ROQ1-like"/>
</dbReference>
<dbReference type="InterPro" id="IPR036390">
    <property type="entry name" value="WH_DNA-bd_sf"/>
</dbReference>
<dbReference type="SUPFAM" id="SSF52540">
    <property type="entry name" value="P-loop containing nucleoside triphosphate hydrolases"/>
    <property type="match status" value="1"/>
</dbReference>
<sequence length="441" mass="51180">MDRRRASSTCTSTGSWDYEVFLSFKGEDTRYNFTDHLYAALYQKGIRTFRLDEIRGEEVASALFKAIEKSRCILVVLSKYFAHSGWFLDELVKIMEYRNQNGKVILPVFYHVDPSDVRKEEGWPEADYIEDITRVILMRFSHKLLHVDKNLIAMDYHLEEMEEIFPWMMDSISNDVRMVGIYGLGGIDPWNEDEDWFFDDEDSDTEEKKESLLTKRQGKGADFVRAVQEIVDSYEELKKQDQVDDFNSANDVVVTNSENLVDSSSNSGLKDQPEAPTVAVNSRLKTSYSAEDRSEPKLLEKVQNELLSIVRQWESELHKLEREPNQEIQCVLKRSYDELDCTQQQIFLDVACFFNGEDKDSVTRILEACNFYAESGIRVLGDKCLISIVDNKIWMHDLLQQMGQDIVGQEFPEELGKWSRLCYPDVVSRALTRKMVRANCK</sequence>
<dbReference type="PROSITE" id="PS50104">
    <property type="entry name" value="TIR"/>
    <property type="match status" value="1"/>
</dbReference>
<dbReference type="Gene3D" id="3.40.50.10140">
    <property type="entry name" value="Toll/interleukin-1 receptor homology (TIR) domain"/>
    <property type="match status" value="1"/>
</dbReference>
<keyword evidence="1" id="KW-0677">Repeat</keyword>
<evidence type="ECO:0000259" key="3">
    <source>
        <dbReference type="PROSITE" id="PS50104"/>
    </source>
</evidence>
<dbReference type="PANTHER" id="PTHR11017">
    <property type="entry name" value="LEUCINE-RICH REPEAT-CONTAINING PROTEIN"/>
    <property type="match status" value="1"/>
</dbReference>
<keyword evidence="2" id="KW-0611">Plant defense</keyword>
<dbReference type="InterPro" id="IPR044974">
    <property type="entry name" value="Disease_R_plants"/>
</dbReference>
<evidence type="ECO:0000256" key="2">
    <source>
        <dbReference type="ARBA" id="ARBA00022821"/>
    </source>
</evidence>
<dbReference type="InterPro" id="IPR000157">
    <property type="entry name" value="TIR_dom"/>
</dbReference>
<evidence type="ECO:0000313" key="4">
    <source>
        <dbReference type="EMBL" id="WKA11164.1"/>
    </source>
</evidence>
<accession>A0ABY9DTV8</accession>
<protein>
    <recommendedName>
        <fullName evidence="3">TIR domain-containing protein</fullName>
    </recommendedName>
</protein>
<dbReference type="Pfam" id="PF23282">
    <property type="entry name" value="WHD_ROQ1"/>
    <property type="match status" value="1"/>
</dbReference>
<dbReference type="SMART" id="SM00255">
    <property type="entry name" value="TIR"/>
    <property type="match status" value="1"/>
</dbReference>
<feature type="domain" description="TIR" evidence="3">
    <location>
        <begin position="16"/>
        <end position="140"/>
    </location>
</feature>
<dbReference type="Pfam" id="PF01582">
    <property type="entry name" value="TIR"/>
    <property type="match status" value="1"/>
</dbReference>